<comment type="similarity">
    <text evidence="2 11">Belongs to the FPP/GGPP synthase family.</text>
</comment>
<accession>A0A316Z8S6</accession>
<comment type="cofactor">
    <cofactor evidence="1">
        <name>Mg(2+)</name>
        <dbReference type="ChEBI" id="CHEBI:18420"/>
    </cofactor>
</comment>
<evidence type="ECO:0000256" key="12">
    <source>
        <dbReference type="SAM" id="MobiDB-lite"/>
    </source>
</evidence>
<sequence length="417" mass="45413">MSGAAPHSAADAYAQARSSAAAANLSAPSAPADAAAPGPSSSRTRQRTASASASGDAAWYDTMRDHLATPSAWPDENERVLLEPYTYLAAHPGKEIRSRLIDAFNAWLGLDEGKLDVVRKVVGMLHTSSLLMDDVEDNSELRRGIPVAHKIYGVPQTINTANYVYFQVFDLIFTMGAPSLSHTASPAAAAAAAQPSVEKLLVEELIALHRGQGMDLFWRDALVCPTEAEYVDMVNNKTGGLLRIALKLMLAHSSRYHGGGGGSSEQQAQQRPDLLPLVNLIGLLFQIRDDYMNLQSAAYASNKGFAEDLTEGKFSFPIIHSIRSTSANVSAGAPGGNRQLLSILRQRPTDEATKRYAVAYMRSVTRSFAYTRNVMRRLARLVERELAEVEEVLGENRALRVIVKRLEEGWGDEDDED</sequence>
<keyword evidence="3" id="KW-0479">Metal-binding</keyword>
<evidence type="ECO:0000256" key="1">
    <source>
        <dbReference type="ARBA" id="ARBA00001946"/>
    </source>
</evidence>
<dbReference type="GeneID" id="37268480"/>
<dbReference type="RefSeq" id="XP_025597935.1">
    <property type="nucleotide sequence ID" value="XM_025740936.1"/>
</dbReference>
<dbReference type="PROSITE" id="PS00444">
    <property type="entry name" value="POLYPRENYL_SYNTHASE_2"/>
    <property type="match status" value="1"/>
</dbReference>
<feature type="region of interest" description="Disordered" evidence="12">
    <location>
        <begin position="20"/>
        <end position="55"/>
    </location>
</feature>
<dbReference type="Proteomes" id="UP000245946">
    <property type="component" value="Unassembled WGS sequence"/>
</dbReference>
<evidence type="ECO:0000256" key="5">
    <source>
        <dbReference type="ARBA" id="ARBA00032052"/>
    </source>
</evidence>
<dbReference type="AlphaFoldDB" id="A0A316Z8S6"/>
<dbReference type="CDD" id="cd00685">
    <property type="entry name" value="Trans_IPPS_HT"/>
    <property type="match status" value="1"/>
</dbReference>
<evidence type="ECO:0000256" key="8">
    <source>
        <dbReference type="ARBA" id="ARBA00032448"/>
    </source>
</evidence>
<evidence type="ECO:0000313" key="14">
    <source>
        <dbReference type="Proteomes" id="UP000245946"/>
    </source>
</evidence>
<dbReference type="PANTHER" id="PTHR12001">
    <property type="entry name" value="GERANYLGERANYL PYROPHOSPHATE SYNTHASE"/>
    <property type="match status" value="1"/>
</dbReference>
<dbReference type="EMBL" id="KZ819294">
    <property type="protein sequence ID" value="PWN97656.1"/>
    <property type="molecule type" value="Genomic_DNA"/>
</dbReference>
<dbReference type="InterPro" id="IPR033749">
    <property type="entry name" value="Polyprenyl_synt_CS"/>
</dbReference>
<evidence type="ECO:0000256" key="3">
    <source>
        <dbReference type="ARBA" id="ARBA00022723"/>
    </source>
</evidence>
<name>A0A316Z8S6_9BASI</name>
<proteinExistence type="inferred from homology"/>
<evidence type="ECO:0000256" key="9">
    <source>
        <dbReference type="ARBA" id="ARBA00032873"/>
    </source>
</evidence>
<evidence type="ECO:0000256" key="6">
    <source>
        <dbReference type="ARBA" id="ARBA00032380"/>
    </source>
</evidence>
<dbReference type="GO" id="GO:0004659">
    <property type="term" value="F:prenyltransferase activity"/>
    <property type="evidence" value="ECO:0007669"/>
    <property type="project" value="InterPro"/>
</dbReference>
<dbReference type="OrthoDB" id="6921389at2759"/>
<reference evidence="13 14" key="1">
    <citation type="journal article" date="2018" name="Mol. Biol. Evol.">
        <title>Broad Genomic Sampling Reveals a Smut Pathogenic Ancestry of the Fungal Clade Ustilaginomycotina.</title>
        <authorList>
            <person name="Kijpornyongpan T."/>
            <person name="Mondo S.J."/>
            <person name="Barry K."/>
            <person name="Sandor L."/>
            <person name="Lee J."/>
            <person name="Lipzen A."/>
            <person name="Pangilinan J."/>
            <person name="LaButti K."/>
            <person name="Hainaut M."/>
            <person name="Henrissat B."/>
            <person name="Grigoriev I.V."/>
            <person name="Spatafora J.W."/>
            <person name="Aime M.C."/>
        </authorList>
    </citation>
    <scope>NUCLEOTIDE SEQUENCE [LARGE SCALE GENOMIC DNA]</scope>
    <source>
        <strain evidence="13 14">MCA 4186</strain>
    </source>
</reference>
<organism evidence="13 14">
    <name type="scientific">Tilletiopsis washingtonensis</name>
    <dbReference type="NCBI Taxonomy" id="58919"/>
    <lineage>
        <taxon>Eukaryota</taxon>
        <taxon>Fungi</taxon>
        <taxon>Dikarya</taxon>
        <taxon>Basidiomycota</taxon>
        <taxon>Ustilaginomycotina</taxon>
        <taxon>Exobasidiomycetes</taxon>
        <taxon>Entylomatales</taxon>
        <taxon>Entylomatales incertae sedis</taxon>
        <taxon>Tilletiopsis</taxon>
    </lineage>
</organism>
<evidence type="ECO:0000313" key="13">
    <source>
        <dbReference type="EMBL" id="PWN97656.1"/>
    </source>
</evidence>
<keyword evidence="11" id="KW-0808">Transferase</keyword>
<dbReference type="GO" id="GO:0046872">
    <property type="term" value="F:metal ion binding"/>
    <property type="evidence" value="ECO:0007669"/>
    <property type="project" value="UniProtKB-KW"/>
</dbReference>
<feature type="compositionally biased region" description="Low complexity" evidence="12">
    <location>
        <begin position="20"/>
        <end position="54"/>
    </location>
</feature>
<dbReference type="PROSITE" id="PS00723">
    <property type="entry name" value="POLYPRENYL_SYNTHASE_1"/>
    <property type="match status" value="1"/>
</dbReference>
<dbReference type="Gene3D" id="1.10.600.10">
    <property type="entry name" value="Farnesyl Diphosphate Synthase"/>
    <property type="match status" value="1"/>
</dbReference>
<keyword evidence="14" id="KW-1185">Reference proteome</keyword>
<dbReference type="PANTHER" id="PTHR12001:SF44">
    <property type="entry name" value="GERANYLGERANYL PYROPHOSPHATE SYNTHASE"/>
    <property type="match status" value="1"/>
</dbReference>
<gene>
    <name evidence="13" type="ORF">FA09DRAFT_319313</name>
</gene>
<dbReference type="GO" id="GO:0008299">
    <property type="term" value="P:isoprenoid biosynthetic process"/>
    <property type="evidence" value="ECO:0007669"/>
    <property type="project" value="InterPro"/>
</dbReference>
<dbReference type="InterPro" id="IPR008949">
    <property type="entry name" value="Isoprenoid_synthase_dom_sf"/>
</dbReference>
<evidence type="ECO:0000256" key="2">
    <source>
        <dbReference type="ARBA" id="ARBA00006706"/>
    </source>
</evidence>
<evidence type="ECO:0000256" key="4">
    <source>
        <dbReference type="ARBA" id="ARBA00022842"/>
    </source>
</evidence>
<evidence type="ECO:0000256" key="11">
    <source>
        <dbReference type="RuleBase" id="RU004466"/>
    </source>
</evidence>
<dbReference type="SFLD" id="SFLDS00005">
    <property type="entry name" value="Isoprenoid_Synthase_Type_I"/>
    <property type="match status" value="1"/>
</dbReference>
<dbReference type="Pfam" id="PF00348">
    <property type="entry name" value="polyprenyl_synt"/>
    <property type="match status" value="1"/>
</dbReference>
<evidence type="ECO:0000256" key="10">
    <source>
        <dbReference type="ARBA" id="ARBA00033096"/>
    </source>
</evidence>
<dbReference type="STRING" id="58919.A0A316Z8S6"/>
<keyword evidence="4" id="KW-0460">Magnesium</keyword>
<protein>
    <recommendedName>
        <fullName evidence="9">(2E,6E)-farnesyl diphosphate synthase</fullName>
    </recommendedName>
    <alternativeName>
        <fullName evidence="8">Dimethylallyltranstransferase</fullName>
    </alternativeName>
    <alternativeName>
        <fullName evidence="7">Farnesyl diphosphate synthase</fullName>
    </alternativeName>
    <alternativeName>
        <fullName evidence="5">Farnesyltranstransferase</fullName>
    </alternativeName>
    <alternativeName>
        <fullName evidence="10">Geranylgeranyl diphosphate synthase</fullName>
    </alternativeName>
    <alternativeName>
        <fullName evidence="6">Geranyltranstransferase</fullName>
    </alternativeName>
</protein>
<dbReference type="InterPro" id="IPR000092">
    <property type="entry name" value="Polyprenyl_synt"/>
</dbReference>
<dbReference type="SUPFAM" id="SSF48576">
    <property type="entry name" value="Terpenoid synthases"/>
    <property type="match status" value="1"/>
</dbReference>
<evidence type="ECO:0000256" key="7">
    <source>
        <dbReference type="ARBA" id="ARBA00032424"/>
    </source>
</evidence>